<dbReference type="PANTHER" id="PTHR16220">
    <property type="entry name" value="WD REPEAT PROTEIN 8-RELATED"/>
    <property type="match status" value="1"/>
</dbReference>
<dbReference type="InterPro" id="IPR052778">
    <property type="entry name" value="Centrosome-WD_assoc"/>
</dbReference>
<dbReference type="Gene3D" id="2.130.10.10">
    <property type="entry name" value="YVTN repeat-like/Quinoprotein amine dehydrogenase"/>
    <property type="match status" value="2"/>
</dbReference>
<protein>
    <submittedName>
        <fullName evidence="1">Uncharacterized protein</fullName>
    </submittedName>
</protein>
<dbReference type="EMBL" id="JAPQKT010000002">
    <property type="protein sequence ID" value="KAJ5241524.1"/>
    <property type="molecule type" value="Genomic_DNA"/>
</dbReference>
<dbReference type="RefSeq" id="XP_056504529.1">
    <property type="nucleotide sequence ID" value="XM_056642035.1"/>
</dbReference>
<gene>
    <name evidence="1" type="ORF">N7469_003115</name>
</gene>
<name>A0A9W9TW00_PENCI</name>
<evidence type="ECO:0000313" key="2">
    <source>
        <dbReference type="Proteomes" id="UP001147733"/>
    </source>
</evidence>
<dbReference type="OrthoDB" id="308690at2759"/>
<dbReference type="Proteomes" id="UP001147733">
    <property type="component" value="Unassembled WGS sequence"/>
</dbReference>
<dbReference type="GO" id="GO:1990810">
    <property type="term" value="P:microtubule anchoring at mitotic spindle pole body"/>
    <property type="evidence" value="ECO:0007669"/>
    <property type="project" value="TreeGrafter"/>
</dbReference>
<dbReference type="GO" id="GO:1990811">
    <property type="term" value="C:MWP complex"/>
    <property type="evidence" value="ECO:0007669"/>
    <property type="project" value="TreeGrafter"/>
</dbReference>
<keyword evidence="2" id="KW-1185">Reference proteome</keyword>
<comment type="caution">
    <text evidence="1">The sequence shown here is derived from an EMBL/GenBank/DDBJ whole genome shotgun (WGS) entry which is preliminary data.</text>
</comment>
<reference evidence="1" key="2">
    <citation type="journal article" date="2023" name="IMA Fungus">
        <title>Comparative genomic study of the Penicillium genus elucidates a diverse pangenome and 15 lateral gene transfer events.</title>
        <authorList>
            <person name="Petersen C."/>
            <person name="Sorensen T."/>
            <person name="Nielsen M.R."/>
            <person name="Sondergaard T.E."/>
            <person name="Sorensen J.L."/>
            <person name="Fitzpatrick D.A."/>
            <person name="Frisvad J.C."/>
            <person name="Nielsen K.L."/>
        </authorList>
    </citation>
    <scope>NUCLEOTIDE SEQUENCE</scope>
    <source>
        <strain evidence="1">IBT 23319</strain>
    </source>
</reference>
<dbReference type="InterPro" id="IPR011044">
    <property type="entry name" value="Quino_amine_DH_bsu"/>
</dbReference>
<reference evidence="1" key="1">
    <citation type="submission" date="2022-11" db="EMBL/GenBank/DDBJ databases">
        <authorList>
            <person name="Petersen C."/>
        </authorList>
    </citation>
    <scope>NUCLEOTIDE SEQUENCE</scope>
    <source>
        <strain evidence="1">IBT 23319</strain>
    </source>
</reference>
<dbReference type="SUPFAM" id="SSF50969">
    <property type="entry name" value="YVTN repeat-like/Quinoprotein amine dehydrogenase"/>
    <property type="match status" value="1"/>
</dbReference>
<dbReference type="GO" id="GO:0005815">
    <property type="term" value="C:microtubule organizing center"/>
    <property type="evidence" value="ECO:0007669"/>
    <property type="project" value="TreeGrafter"/>
</dbReference>
<sequence>MDISVGAGAPLILSLSDDGLFASHVQGKDLVVYSNVASENKEVQMAKSKETNVKLLKFSPVRNTTLPPSDRRLLSSNNSRISVWQLDQLHLFAEIENLEPGTVNIEFGADETEILVFHAWNTKMIIHSLETGRSSMIKSPKSAHHLGFGYRPQTNHFAILLKPETSDLLTIHEPHSYETIKKVTLSTNDAQGLKWSPDGRWIAVWDAASSGTKVLIFTADGQLFRTYDCPSEVDDSFDLGVKYIEWSPVRKDGISHTLAIGKVNGNIDLLRTRTFTCSTTLSHVFPHDQASPKIWRERSTSALGDAEYAETTSSSAFNMSPESSGPPRGVQIMAFSPDGAMLATVDTMRPNVVWVWSQDDTPRLVSALVHEQPVRQVAWNPSTPQMLINTITNNLPTIRWWSPHDQPVITRVPTQKSESGKYEVKWLAGAENDSTFWFASTEEYIVGYLSEENDVVGFEVLNSVSSRGYGSHAGSLSR</sequence>
<accession>A0A9W9TW00</accession>
<dbReference type="GeneID" id="81381202"/>
<dbReference type="AlphaFoldDB" id="A0A9W9TW00"/>
<organism evidence="1 2">
    <name type="scientific">Penicillium citrinum</name>
    <dbReference type="NCBI Taxonomy" id="5077"/>
    <lineage>
        <taxon>Eukaryota</taxon>
        <taxon>Fungi</taxon>
        <taxon>Dikarya</taxon>
        <taxon>Ascomycota</taxon>
        <taxon>Pezizomycotina</taxon>
        <taxon>Eurotiomycetes</taxon>
        <taxon>Eurotiomycetidae</taxon>
        <taxon>Eurotiales</taxon>
        <taxon>Aspergillaceae</taxon>
        <taxon>Penicillium</taxon>
    </lineage>
</organism>
<proteinExistence type="predicted"/>
<dbReference type="PANTHER" id="PTHR16220:SF0">
    <property type="entry name" value="WD REPEAT-CONTAINING PROTEIN WRAP73"/>
    <property type="match status" value="1"/>
</dbReference>
<evidence type="ECO:0000313" key="1">
    <source>
        <dbReference type="EMBL" id="KAJ5241524.1"/>
    </source>
</evidence>
<dbReference type="InterPro" id="IPR015943">
    <property type="entry name" value="WD40/YVTN_repeat-like_dom_sf"/>
</dbReference>